<evidence type="ECO:0000313" key="3">
    <source>
        <dbReference type="EMBL" id="EGV59959.1"/>
    </source>
</evidence>
<sequence>MEFRKSLPNEPLYSYYPLQNKVSIVFYYDPKTVAAEDKDILPYLLDFATYSPFNMYIYTTKSDKFERAIGSQAQNMVNFINFDEKEDKKTFNKAMHLATTLTTKPTLFIIKDNTLFTPIFQSYAPEDIRNKDKVLDFVARNQFPLYQELTPELMPLYFDKKNGNNQDKVVVTFVDSSNPQKTDEIFYQISLVAHQYQYVKNEYYFNDILEKRGQKEERVNELKKQNADSVQIIKAMRKEVPHLFDTNQVLFTFIDLTTNPNLAGYHGWNVNSREYAVGDTIVVTKDNTHYWDQDLTGEPLKTTPEDFSLVLKYLLDPQLVSHRVDLNLVNLKNYLVGSPYGASLRFMDVVHERGFAGYLIVILAVFGTVSAYLRFKKRSRRTTSSMGIIGNTEKHD</sequence>
<accession>G3BEX5</accession>
<organism evidence="4">
    <name type="scientific">Candida tenuis (strain ATCC 10573 / BCRC 21748 / CBS 615 / JCM 9827 / NBRC 10315 / NRRL Y-1498 / VKM Y-70)</name>
    <name type="common">Yeast</name>
    <name type="synonym">Yamadazyma tenuis</name>
    <dbReference type="NCBI Taxonomy" id="590646"/>
    <lineage>
        <taxon>Eukaryota</taxon>
        <taxon>Fungi</taxon>
        <taxon>Dikarya</taxon>
        <taxon>Ascomycota</taxon>
        <taxon>Saccharomycotina</taxon>
        <taxon>Pichiomycetes</taxon>
        <taxon>Debaryomycetaceae</taxon>
        <taxon>Yamadazyma</taxon>
    </lineage>
</organism>
<keyword evidence="2" id="KW-0472">Membrane</keyword>
<dbReference type="Proteomes" id="UP000000707">
    <property type="component" value="Unassembled WGS sequence"/>
</dbReference>
<evidence type="ECO:0000313" key="4">
    <source>
        <dbReference type="Proteomes" id="UP000000707"/>
    </source>
</evidence>
<feature type="coiled-coil region" evidence="1">
    <location>
        <begin position="205"/>
        <end position="239"/>
    </location>
</feature>
<evidence type="ECO:0008006" key="5">
    <source>
        <dbReference type="Google" id="ProtNLM"/>
    </source>
</evidence>
<protein>
    <recommendedName>
        <fullName evidence="5">Thioredoxin domain-containing protein</fullName>
    </recommendedName>
</protein>
<reference evidence="3 4" key="1">
    <citation type="journal article" date="2011" name="Proc. Natl. Acad. Sci. U.S.A.">
        <title>Comparative genomics of xylose-fermenting fungi for enhanced biofuel production.</title>
        <authorList>
            <person name="Wohlbach D.J."/>
            <person name="Kuo A."/>
            <person name="Sato T.K."/>
            <person name="Potts K.M."/>
            <person name="Salamov A.A."/>
            <person name="LaButti K.M."/>
            <person name="Sun H."/>
            <person name="Clum A."/>
            <person name="Pangilinan J.L."/>
            <person name="Lindquist E.A."/>
            <person name="Lucas S."/>
            <person name="Lapidus A."/>
            <person name="Jin M."/>
            <person name="Gunawan C."/>
            <person name="Balan V."/>
            <person name="Dale B.E."/>
            <person name="Jeffries T.W."/>
            <person name="Zinkel R."/>
            <person name="Barry K.W."/>
            <person name="Grigoriev I.V."/>
            <person name="Gasch A.P."/>
        </authorList>
    </citation>
    <scope>NUCLEOTIDE SEQUENCE [LARGE SCALE GENOMIC DNA]</scope>
    <source>
        <strain evidence="4">ATCC 10573 / BCRC 21748 / CBS 615 / JCM 9827 / NBRC 10315 / NRRL Y-1498 / VKM Y-70</strain>
    </source>
</reference>
<feature type="transmembrane region" description="Helical" evidence="2">
    <location>
        <begin position="355"/>
        <end position="375"/>
    </location>
</feature>
<dbReference type="HOGENOM" id="CLU_633355_0_0_1"/>
<dbReference type="AlphaFoldDB" id="G3BEX5"/>
<evidence type="ECO:0000256" key="2">
    <source>
        <dbReference type="SAM" id="Phobius"/>
    </source>
</evidence>
<keyword evidence="1" id="KW-0175">Coiled coil</keyword>
<dbReference type="EMBL" id="GL996528">
    <property type="protein sequence ID" value="EGV59959.1"/>
    <property type="molecule type" value="Genomic_DNA"/>
</dbReference>
<keyword evidence="2" id="KW-0812">Transmembrane</keyword>
<name>G3BEX5_CANTC</name>
<keyword evidence="2" id="KW-1133">Transmembrane helix</keyword>
<keyword evidence="4" id="KW-1185">Reference proteome</keyword>
<dbReference type="OrthoDB" id="72053at2759"/>
<evidence type="ECO:0000256" key="1">
    <source>
        <dbReference type="SAM" id="Coils"/>
    </source>
</evidence>
<proteinExistence type="predicted"/>
<gene>
    <name evidence="3" type="ORF">CANTEDRAFT_115984</name>
</gene>